<name>A0A834RFL0_SARSC</name>
<dbReference type="PANTHER" id="PTHR35450">
    <property type="entry name" value="REVERSE TRANSCRIPTASE DOMAIN-CONTAINING PROTEIN"/>
    <property type="match status" value="1"/>
</dbReference>
<dbReference type="Proteomes" id="UP000070412">
    <property type="component" value="Unassembled WGS sequence"/>
</dbReference>
<keyword evidence="1" id="KW-1133">Transmembrane helix</keyword>
<feature type="transmembrane region" description="Helical" evidence="1">
    <location>
        <begin position="12"/>
        <end position="29"/>
    </location>
</feature>
<dbReference type="PANTHER" id="PTHR35450:SF2">
    <property type="entry name" value="REVERSE TRANSCRIPTASE DOMAIN-CONTAINING PROTEIN"/>
    <property type="match status" value="1"/>
</dbReference>
<reference evidence="4" key="3">
    <citation type="submission" date="2022-06" db="UniProtKB">
        <authorList>
            <consortium name="EnsemblMetazoa"/>
        </authorList>
    </citation>
    <scope>IDENTIFICATION</scope>
</reference>
<dbReference type="SUPFAM" id="SSF56672">
    <property type="entry name" value="DNA/RNA polymerases"/>
    <property type="match status" value="1"/>
</dbReference>
<gene>
    <name evidence="3" type="ORF">SSS_2722</name>
</gene>
<keyword evidence="5" id="KW-1185">Reference proteome</keyword>
<dbReference type="AlphaFoldDB" id="A0A834RFL0"/>
<reference evidence="5" key="1">
    <citation type="journal article" date="2020" name="PLoS Negl. Trop. Dis.">
        <title>High-quality nuclear genome for Sarcoptes scabiei-A critical resource for a neglected parasite.</title>
        <authorList>
            <person name="Korhonen P.K."/>
            <person name="Gasser R.B."/>
            <person name="Ma G."/>
            <person name="Wang T."/>
            <person name="Stroehlein A.J."/>
            <person name="Young N.D."/>
            <person name="Ang C.S."/>
            <person name="Fernando D.D."/>
            <person name="Lu H.C."/>
            <person name="Taylor S."/>
            <person name="Reynolds S.L."/>
            <person name="Mofiz E."/>
            <person name="Najaraj S.H."/>
            <person name="Gowda H."/>
            <person name="Madugundu A."/>
            <person name="Renuse S."/>
            <person name="Holt D."/>
            <person name="Pandey A."/>
            <person name="Papenfuss A.T."/>
            <person name="Fischer K."/>
        </authorList>
    </citation>
    <scope>NUCLEOTIDE SEQUENCE [LARGE SCALE GENOMIC DNA]</scope>
</reference>
<dbReference type="EMBL" id="WVUK01000011">
    <property type="protein sequence ID" value="KAF7496359.1"/>
    <property type="molecule type" value="Genomic_DNA"/>
</dbReference>
<dbReference type="InterPro" id="IPR043502">
    <property type="entry name" value="DNA/RNA_pol_sf"/>
</dbReference>
<dbReference type="InterPro" id="IPR043128">
    <property type="entry name" value="Rev_trsase/Diguanyl_cyclase"/>
</dbReference>
<evidence type="ECO:0000313" key="4">
    <source>
        <dbReference type="EnsemblMetazoa" id="KAF7496359.1"/>
    </source>
</evidence>
<feature type="domain" description="Reverse transcriptase" evidence="2">
    <location>
        <begin position="1"/>
        <end position="176"/>
    </location>
</feature>
<dbReference type="EnsemblMetazoa" id="SSS_2722s_mrna">
    <property type="protein sequence ID" value="KAF7496359.1"/>
    <property type="gene ID" value="SSS_2722"/>
</dbReference>
<reference evidence="3" key="2">
    <citation type="submission" date="2020-01" db="EMBL/GenBank/DDBJ databases">
        <authorList>
            <person name="Korhonen P.K.K."/>
            <person name="Guangxu M.G."/>
            <person name="Wang T.W."/>
            <person name="Stroehlein A.J.S."/>
            <person name="Young N.D."/>
            <person name="Ang C.-S.A."/>
            <person name="Fernando D.W.F."/>
            <person name="Lu H.L."/>
            <person name="Taylor S.T."/>
            <person name="Ehtesham M.E.M."/>
            <person name="Najaraj S.H.N."/>
            <person name="Harsha G.H.G."/>
            <person name="Madugundu A.M."/>
            <person name="Renuse S.R."/>
            <person name="Holt D.H."/>
            <person name="Pandey A.P."/>
            <person name="Papenfuss A.P."/>
            <person name="Gasser R.B.G."/>
            <person name="Fischer K.F."/>
        </authorList>
    </citation>
    <scope>NUCLEOTIDE SEQUENCE</scope>
    <source>
        <strain evidence="3">SSS_KF_BRIS2020</strain>
    </source>
</reference>
<dbReference type="InterPro" id="IPR000477">
    <property type="entry name" value="RT_dom"/>
</dbReference>
<evidence type="ECO:0000256" key="1">
    <source>
        <dbReference type="SAM" id="Phobius"/>
    </source>
</evidence>
<dbReference type="GO" id="GO:0071897">
    <property type="term" value="P:DNA biosynthetic process"/>
    <property type="evidence" value="ECO:0007669"/>
    <property type="project" value="UniProtKB-ARBA"/>
</dbReference>
<protein>
    <recommendedName>
        <fullName evidence="2">Reverse transcriptase domain-containing protein</fullName>
    </recommendedName>
</protein>
<organism evidence="3">
    <name type="scientific">Sarcoptes scabiei</name>
    <name type="common">Itch mite</name>
    <name type="synonym">Acarus scabiei</name>
    <dbReference type="NCBI Taxonomy" id="52283"/>
    <lineage>
        <taxon>Eukaryota</taxon>
        <taxon>Metazoa</taxon>
        <taxon>Ecdysozoa</taxon>
        <taxon>Arthropoda</taxon>
        <taxon>Chelicerata</taxon>
        <taxon>Arachnida</taxon>
        <taxon>Acari</taxon>
        <taxon>Acariformes</taxon>
        <taxon>Sarcoptiformes</taxon>
        <taxon>Astigmata</taxon>
        <taxon>Psoroptidia</taxon>
        <taxon>Sarcoptoidea</taxon>
        <taxon>Sarcoptidae</taxon>
        <taxon>Sarcoptinae</taxon>
        <taxon>Sarcoptes</taxon>
    </lineage>
</organism>
<evidence type="ECO:0000313" key="5">
    <source>
        <dbReference type="Proteomes" id="UP000070412"/>
    </source>
</evidence>
<dbReference type="Gene3D" id="3.30.70.270">
    <property type="match status" value="1"/>
</dbReference>
<dbReference type="PROSITE" id="PS50878">
    <property type="entry name" value="RT_POL"/>
    <property type="match status" value="1"/>
</dbReference>
<proteinExistence type="predicted"/>
<dbReference type="OrthoDB" id="6510183at2759"/>
<keyword evidence="1" id="KW-0472">Membrane</keyword>
<keyword evidence="1" id="KW-0812">Transmembrane</keyword>
<dbReference type="Pfam" id="PF00078">
    <property type="entry name" value="RVT_1"/>
    <property type="match status" value="1"/>
</dbReference>
<sequence>MIHFLNKFWEFSLALRSLIIYPAILFVWFLKLFRYFAFFWLFGFFAILQSVPVRDQIRFFRHFVCHHEQGDSLSPLLFNLALERLSIHLNLHYPMVHFETIHRNHLLYMDDIKLLATDEEILEQMTYATLDCLKRMGFRINFNKSATNLDHPIQEAAQGVTIPQLVETYTYLGVEEDGLARSKASLMQANIERIENRILERVDQLTETGLSGKNLFIAINEFATVIANYYDGLVNMTSEHFDSIDLKIRRMLYAKRMIFRSANIDRLYLKRSEMGRGFVSLVDRSEKILFKLHDHLDQDAEKRDLLRSEQRDASQLGIIRDFLAIKYGIDRDRLSMSDVVRKQREERLQRIQSRSLHSRMFQSDPEHHIDLNLSSL</sequence>
<evidence type="ECO:0000313" key="3">
    <source>
        <dbReference type="EMBL" id="KAF7496359.1"/>
    </source>
</evidence>
<evidence type="ECO:0000259" key="2">
    <source>
        <dbReference type="PROSITE" id="PS50878"/>
    </source>
</evidence>
<accession>A0A834RFL0</accession>
<feature type="transmembrane region" description="Helical" evidence="1">
    <location>
        <begin position="35"/>
        <end position="53"/>
    </location>
</feature>